<comment type="caution">
    <text evidence="1">The sequence shown here is derived from an EMBL/GenBank/DDBJ whole genome shotgun (WGS) entry which is preliminary data.</text>
</comment>
<dbReference type="Gene3D" id="2.60.120.700">
    <property type="entry name" value="Peptidase G1"/>
    <property type="match status" value="1"/>
</dbReference>
<organism evidence="1 2">
    <name type="scientific">Boletus edulis BED1</name>
    <dbReference type="NCBI Taxonomy" id="1328754"/>
    <lineage>
        <taxon>Eukaryota</taxon>
        <taxon>Fungi</taxon>
        <taxon>Dikarya</taxon>
        <taxon>Basidiomycota</taxon>
        <taxon>Agaricomycotina</taxon>
        <taxon>Agaricomycetes</taxon>
        <taxon>Agaricomycetidae</taxon>
        <taxon>Boletales</taxon>
        <taxon>Boletineae</taxon>
        <taxon>Boletaceae</taxon>
        <taxon>Boletoideae</taxon>
        <taxon>Boletus</taxon>
    </lineage>
</organism>
<proteinExistence type="predicted"/>
<reference evidence="1" key="2">
    <citation type="journal article" date="2020" name="Nat. Commun.">
        <title>Large-scale genome sequencing of mycorrhizal fungi provides insights into the early evolution of symbiotic traits.</title>
        <authorList>
            <person name="Miyauchi S."/>
            <person name="Kiss E."/>
            <person name="Kuo A."/>
            <person name="Drula E."/>
            <person name="Kohler A."/>
            <person name="Sanchez-Garcia M."/>
            <person name="Morin E."/>
            <person name="Andreopoulos B."/>
            <person name="Barry K.W."/>
            <person name="Bonito G."/>
            <person name="Buee M."/>
            <person name="Carver A."/>
            <person name="Chen C."/>
            <person name="Cichocki N."/>
            <person name="Clum A."/>
            <person name="Culley D."/>
            <person name="Crous P.W."/>
            <person name="Fauchery L."/>
            <person name="Girlanda M."/>
            <person name="Hayes R.D."/>
            <person name="Keri Z."/>
            <person name="LaButti K."/>
            <person name="Lipzen A."/>
            <person name="Lombard V."/>
            <person name="Magnuson J."/>
            <person name="Maillard F."/>
            <person name="Murat C."/>
            <person name="Nolan M."/>
            <person name="Ohm R.A."/>
            <person name="Pangilinan J."/>
            <person name="Pereira M.F."/>
            <person name="Perotto S."/>
            <person name="Peter M."/>
            <person name="Pfister S."/>
            <person name="Riley R."/>
            <person name="Sitrit Y."/>
            <person name="Stielow J.B."/>
            <person name="Szollosi G."/>
            <person name="Zifcakova L."/>
            <person name="Stursova M."/>
            <person name="Spatafora J.W."/>
            <person name="Tedersoo L."/>
            <person name="Vaario L.M."/>
            <person name="Yamada A."/>
            <person name="Yan M."/>
            <person name="Wang P."/>
            <person name="Xu J."/>
            <person name="Bruns T."/>
            <person name="Baldrian P."/>
            <person name="Vilgalys R."/>
            <person name="Dunand C."/>
            <person name="Henrissat B."/>
            <person name="Grigoriev I.V."/>
            <person name="Hibbett D."/>
            <person name="Nagy L.G."/>
            <person name="Martin F.M."/>
        </authorList>
    </citation>
    <scope>NUCLEOTIDE SEQUENCE</scope>
    <source>
        <strain evidence="1">BED1</strain>
    </source>
</reference>
<dbReference type="GO" id="GO:0006508">
    <property type="term" value="P:proteolysis"/>
    <property type="evidence" value="ECO:0007669"/>
    <property type="project" value="InterPro"/>
</dbReference>
<protein>
    <submittedName>
        <fullName evidence="1">Uncharacterized protein</fullName>
    </submittedName>
</protein>
<dbReference type="PANTHER" id="PTHR37536:SF1">
    <property type="entry name" value="ASPERGILLOPEPSIN, PUTAITVE (AFU_ORTHOLOGUE AFUA_7G01200)"/>
    <property type="match status" value="1"/>
</dbReference>
<dbReference type="Pfam" id="PF01828">
    <property type="entry name" value="Peptidase_A4"/>
    <property type="match status" value="1"/>
</dbReference>
<dbReference type="EMBL" id="WHUW01000003">
    <property type="protein sequence ID" value="KAF8449295.1"/>
    <property type="molecule type" value="Genomic_DNA"/>
</dbReference>
<dbReference type="PANTHER" id="PTHR37536">
    <property type="entry name" value="PUTATIVE (AFU_ORTHOLOGUE AFUA_3G02970)-RELATED"/>
    <property type="match status" value="1"/>
</dbReference>
<accession>A0AAD4GLH4</accession>
<evidence type="ECO:0000313" key="2">
    <source>
        <dbReference type="Proteomes" id="UP001194468"/>
    </source>
</evidence>
<keyword evidence="2" id="KW-1185">Reference proteome</keyword>
<dbReference type="AlphaFoldDB" id="A0AAD4GLH4"/>
<sequence>MIDAKEMTPRIAIGTTGSGSECSSIILWVGIIVSITDWQWGLLVSGWYPDDMRLASPSEFPISVEDQMKATVHRPTANSAVFVLTNLVTGKVWEDSVTGPPMECKQDAEWVIATAPGDDMPLANFNTVTFTDISVQTSGTDTVPNAPKIHKLEIVEVGRLPSSTAPAWAISS</sequence>
<name>A0AAD4GLH4_BOLED</name>
<evidence type="ECO:0000313" key="1">
    <source>
        <dbReference type="EMBL" id="KAF8449295.1"/>
    </source>
</evidence>
<dbReference type="Proteomes" id="UP001194468">
    <property type="component" value="Unassembled WGS sequence"/>
</dbReference>
<gene>
    <name evidence="1" type="ORF">L210DRAFT_1018937</name>
</gene>
<dbReference type="GO" id="GO:0070007">
    <property type="term" value="F:glutamic-type endopeptidase activity"/>
    <property type="evidence" value="ECO:0007669"/>
    <property type="project" value="InterPro"/>
</dbReference>
<dbReference type="InterPro" id="IPR000250">
    <property type="entry name" value="Peptidase_G1"/>
</dbReference>
<reference evidence="1" key="1">
    <citation type="submission" date="2019-10" db="EMBL/GenBank/DDBJ databases">
        <authorList>
            <consortium name="DOE Joint Genome Institute"/>
            <person name="Kuo A."/>
            <person name="Miyauchi S."/>
            <person name="Kiss E."/>
            <person name="Drula E."/>
            <person name="Kohler A."/>
            <person name="Sanchez-Garcia M."/>
            <person name="Andreopoulos B."/>
            <person name="Barry K.W."/>
            <person name="Bonito G."/>
            <person name="Buee M."/>
            <person name="Carver A."/>
            <person name="Chen C."/>
            <person name="Cichocki N."/>
            <person name="Clum A."/>
            <person name="Culley D."/>
            <person name="Crous P.W."/>
            <person name="Fauchery L."/>
            <person name="Girlanda M."/>
            <person name="Hayes R."/>
            <person name="Keri Z."/>
            <person name="LaButti K."/>
            <person name="Lipzen A."/>
            <person name="Lombard V."/>
            <person name="Magnuson J."/>
            <person name="Maillard F."/>
            <person name="Morin E."/>
            <person name="Murat C."/>
            <person name="Nolan M."/>
            <person name="Ohm R."/>
            <person name="Pangilinan J."/>
            <person name="Pereira M."/>
            <person name="Perotto S."/>
            <person name="Peter M."/>
            <person name="Riley R."/>
            <person name="Sitrit Y."/>
            <person name="Stielow B."/>
            <person name="Szollosi G."/>
            <person name="Zifcakova L."/>
            <person name="Stursova M."/>
            <person name="Spatafora J.W."/>
            <person name="Tedersoo L."/>
            <person name="Vaario L.-M."/>
            <person name="Yamada A."/>
            <person name="Yan M."/>
            <person name="Wang P."/>
            <person name="Xu J."/>
            <person name="Bruns T."/>
            <person name="Baldrian P."/>
            <person name="Vilgalys R."/>
            <person name="Henrissat B."/>
            <person name="Grigoriev I.V."/>
            <person name="Hibbett D."/>
            <person name="Nagy L.G."/>
            <person name="Martin F.M."/>
        </authorList>
    </citation>
    <scope>NUCLEOTIDE SEQUENCE</scope>
    <source>
        <strain evidence="1">BED1</strain>
    </source>
</reference>
<dbReference type="InterPro" id="IPR038656">
    <property type="entry name" value="Peptidase_G1_sf"/>
</dbReference>
<dbReference type="SUPFAM" id="SSF49899">
    <property type="entry name" value="Concanavalin A-like lectins/glucanases"/>
    <property type="match status" value="1"/>
</dbReference>
<dbReference type="InterPro" id="IPR013320">
    <property type="entry name" value="ConA-like_dom_sf"/>
</dbReference>